<feature type="compositionally biased region" description="Polar residues" evidence="1">
    <location>
        <begin position="274"/>
        <end position="286"/>
    </location>
</feature>
<dbReference type="PROSITE" id="PS00028">
    <property type="entry name" value="ZINC_FINGER_C2H2_1"/>
    <property type="match status" value="1"/>
</dbReference>
<dbReference type="InterPro" id="IPR013087">
    <property type="entry name" value="Znf_C2H2_type"/>
</dbReference>
<evidence type="ECO:0000313" key="4">
    <source>
        <dbReference type="Proteomes" id="UP001285441"/>
    </source>
</evidence>
<reference evidence="3" key="2">
    <citation type="submission" date="2023-06" db="EMBL/GenBank/DDBJ databases">
        <authorList>
            <consortium name="Lawrence Berkeley National Laboratory"/>
            <person name="Haridas S."/>
            <person name="Hensen N."/>
            <person name="Bonometti L."/>
            <person name="Westerberg I."/>
            <person name="Brannstrom I.O."/>
            <person name="Guillou S."/>
            <person name="Cros-Aarteil S."/>
            <person name="Calhoun S."/>
            <person name="Kuo A."/>
            <person name="Mondo S."/>
            <person name="Pangilinan J."/>
            <person name="Riley R."/>
            <person name="LaButti K."/>
            <person name="Andreopoulos B."/>
            <person name="Lipzen A."/>
            <person name="Chen C."/>
            <person name="Yanf M."/>
            <person name="Daum C."/>
            <person name="Ng V."/>
            <person name="Clum A."/>
            <person name="Steindorff A."/>
            <person name="Ohm R."/>
            <person name="Martin F."/>
            <person name="Silar P."/>
            <person name="Natvig D."/>
            <person name="Lalanne C."/>
            <person name="Gautier V."/>
            <person name="Ament-velasquez S.L."/>
            <person name="Kruys A."/>
            <person name="Hutchinson M.I."/>
            <person name="Powell A.J."/>
            <person name="Barry K."/>
            <person name="Miller A.N."/>
            <person name="Grigoriev I.V."/>
            <person name="Debuchy R."/>
            <person name="Gladieux P."/>
            <person name="Thoren M.H."/>
            <person name="Johannesson H."/>
        </authorList>
    </citation>
    <scope>NUCLEOTIDE SEQUENCE</scope>
    <source>
        <strain evidence="3">CBS 232.78</strain>
    </source>
</reference>
<evidence type="ECO:0000256" key="1">
    <source>
        <dbReference type="SAM" id="MobiDB-lite"/>
    </source>
</evidence>
<comment type="caution">
    <text evidence="3">The sequence shown here is derived from an EMBL/GenBank/DDBJ whole genome shotgun (WGS) entry which is preliminary data.</text>
</comment>
<accession>A0AAE0K347</accession>
<reference evidence="3" key="1">
    <citation type="journal article" date="2023" name="Mol. Phylogenet. Evol.">
        <title>Genome-scale phylogeny and comparative genomics of the fungal order Sordariales.</title>
        <authorList>
            <person name="Hensen N."/>
            <person name="Bonometti L."/>
            <person name="Westerberg I."/>
            <person name="Brannstrom I.O."/>
            <person name="Guillou S."/>
            <person name="Cros-Aarteil S."/>
            <person name="Calhoun S."/>
            <person name="Haridas S."/>
            <person name="Kuo A."/>
            <person name="Mondo S."/>
            <person name="Pangilinan J."/>
            <person name="Riley R."/>
            <person name="LaButti K."/>
            <person name="Andreopoulos B."/>
            <person name="Lipzen A."/>
            <person name="Chen C."/>
            <person name="Yan M."/>
            <person name="Daum C."/>
            <person name="Ng V."/>
            <person name="Clum A."/>
            <person name="Steindorff A."/>
            <person name="Ohm R.A."/>
            <person name="Martin F."/>
            <person name="Silar P."/>
            <person name="Natvig D.O."/>
            <person name="Lalanne C."/>
            <person name="Gautier V."/>
            <person name="Ament-Velasquez S.L."/>
            <person name="Kruys A."/>
            <person name="Hutchinson M.I."/>
            <person name="Powell A.J."/>
            <person name="Barry K."/>
            <person name="Miller A.N."/>
            <person name="Grigoriev I.V."/>
            <person name="Debuchy R."/>
            <person name="Gladieux P."/>
            <person name="Hiltunen Thoren M."/>
            <person name="Johannesson H."/>
        </authorList>
    </citation>
    <scope>NUCLEOTIDE SEQUENCE</scope>
    <source>
        <strain evidence="3">CBS 232.78</strain>
    </source>
</reference>
<feature type="region of interest" description="Disordered" evidence="1">
    <location>
        <begin position="30"/>
        <end position="50"/>
    </location>
</feature>
<dbReference type="Proteomes" id="UP001285441">
    <property type="component" value="Unassembled WGS sequence"/>
</dbReference>
<name>A0AAE0K347_9PEZI</name>
<feature type="domain" description="C2H2-type" evidence="2">
    <location>
        <begin position="184"/>
        <end position="205"/>
    </location>
</feature>
<feature type="region of interest" description="Disordered" evidence="1">
    <location>
        <begin position="264"/>
        <end position="286"/>
    </location>
</feature>
<evidence type="ECO:0000313" key="3">
    <source>
        <dbReference type="EMBL" id="KAK3368585.1"/>
    </source>
</evidence>
<sequence length="286" mass="31293">MTSQEDQPGQQGQRFQLTQLEDFTSYTNFLETPEPAAPGQAYGSTFHGTDAFSPSSPRTFTFGSNDGYIYGSSPSTDNTLYAQPNALTPEWITSHTPSTMSTLVTNNYGQNTVNAGEFNTPESYYAPYINGSDPVDEATFSPISQTFDFLELTSPSPNQPPPAHSPKLPTGTLLDQPSTNNLACTDCVRTFVSPKNKARHYHSKHNKFTRQFKCACGYTVPQPRRDNYTRHLGKCAYGVPYHCACGSQTTDKSEHAAHVKACGLKRPGARSRASGPSSQGNIHDEQ</sequence>
<evidence type="ECO:0000259" key="2">
    <source>
        <dbReference type="PROSITE" id="PS00028"/>
    </source>
</evidence>
<dbReference type="AlphaFoldDB" id="A0AAE0K347"/>
<protein>
    <recommendedName>
        <fullName evidence="2">C2H2-type domain-containing protein</fullName>
    </recommendedName>
</protein>
<proteinExistence type="predicted"/>
<dbReference type="EMBL" id="JAULSW010000010">
    <property type="protein sequence ID" value="KAK3368585.1"/>
    <property type="molecule type" value="Genomic_DNA"/>
</dbReference>
<gene>
    <name evidence="3" type="ORF">B0H63DRAFT_528947</name>
</gene>
<keyword evidence="4" id="KW-1185">Reference proteome</keyword>
<organism evidence="3 4">
    <name type="scientific">Podospora didyma</name>
    <dbReference type="NCBI Taxonomy" id="330526"/>
    <lineage>
        <taxon>Eukaryota</taxon>
        <taxon>Fungi</taxon>
        <taxon>Dikarya</taxon>
        <taxon>Ascomycota</taxon>
        <taxon>Pezizomycotina</taxon>
        <taxon>Sordariomycetes</taxon>
        <taxon>Sordariomycetidae</taxon>
        <taxon>Sordariales</taxon>
        <taxon>Podosporaceae</taxon>
        <taxon>Podospora</taxon>
    </lineage>
</organism>